<feature type="transmembrane region" description="Helical" evidence="14">
    <location>
        <begin position="164"/>
        <end position="182"/>
    </location>
</feature>
<evidence type="ECO:0000256" key="3">
    <source>
        <dbReference type="ARBA" id="ARBA00022516"/>
    </source>
</evidence>
<evidence type="ECO:0000256" key="2">
    <source>
        <dbReference type="ARBA" id="ARBA00008337"/>
    </source>
</evidence>
<feature type="transmembrane region" description="Helical" evidence="14">
    <location>
        <begin position="78"/>
        <end position="99"/>
    </location>
</feature>
<keyword evidence="9 13" id="KW-0472">Membrane</keyword>
<keyword evidence="12" id="KW-0413">Isomerase</keyword>
<feature type="transmembrane region" description="Helical" evidence="14">
    <location>
        <begin position="47"/>
        <end position="66"/>
    </location>
</feature>
<evidence type="ECO:0000256" key="8">
    <source>
        <dbReference type="ARBA" id="ARBA00023098"/>
    </source>
</evidence>
<dbReference type="InterPro" id="IPR033118">
    <property type="entry name" value="EXPERA"/>
</dbReference>
<feature type="transmembrane region" description="Helical" evidence="14">
    <location>
        <begin position="197"/>
        <end position="220"/>
    </location>
</feature>
<keyword evidence="10" id="KW-1207">Sterol metabolism</keyword>
<evidence type="ECO:0000256" key="13">
    <source>
        <dbReference type="PROSITE-ProRule" id="PRU01087"/>
    </source>
</evidence>
<evidence type="ECO:0000259" key="15">
    <source>
        <dbReference type="PROSITE" id="PS51751"/>
    </source>
</evidence>
<evidence type="ECO:0000256" key="9">
    <source>
        <dbReference type="ARBA" id="ARBA00023136"/>
    </source>
</evidence>
<name>A0ABP1FWJ8_9CHLO</name>
<evidence type="ECO:0000313" key="17">
    <source>
        <dbReference type="Proteomes" id="UP001497392"/>
    </source>
</evidence>
<evidence type="ECO:0000256" key="1">
    <source>
        <dbReference type="ARBA" id="ARBA00004141"/>
    </source>
</evidence>
<keyword evidence="6 13" id="KW-1133">Transmembrane helix</keyword>
<dbReference type="Proteomes" id="UP001497392">
    <property type="component" value="Unassembled WGS sequence"/>
</dbReference>
<evidence type="ECO:0000313" key="16">
    <source>
        <dbReference type="EMBL" id="CAL5222568.1"/>
    </source>
</evidence>
<sequence length="245" mass="27577">MSIFKEFFTPKQEREPGPPLSVVLHPFYPQSLLLPGYEPLTIPFDQILGIFFGVTAIVFIVVWLASGRVSHFGIGDRLTVTWLVITGIIHMLVEGAVVLNADFYKSTSKNILFEIWKEYGKADSRYLTRDSFVINMEAFTAFVVGPMCFWAVAGMVHQKPWRHLLALIVSVCQLYGDVLYFATTGSEGWIHSRPEPLYFWFYFVVINGIWVVIPGIIAVASSAKLCRAVAAQDRISWPANHAKTA</sequence>
<proteinExistence type="inferred from homology"/>
<accession>A0ABP1FWJ8</accession>
<gene>
    <name evidence="16" type="primary">g4952</name>
    <name evidence="16" type="ORF">VP750_LOCUS4227</name>
</gene>
<dbReference type="EMBL" id="CAXHTA020000007">
    <property type="protein sequence ID" value="CAL5222568.1"/>
    <property type="molecule type" value="Genomic_DNA"/>
</dbReference>
<evidence type="ECO:0000256" key="14">
    <source>
        <dbReference type="SAM" id="Phobius"/>
    </source>
</evidence>
<organism evidence="16 17">
    <name type="scientific">Coccomyxa viridis</name>
    <dbReference type="NCBI Taxonomy" id="1274662"/>
    <lineage>
        <taxon>Eukaryota</taxon>
        <taxon>Viridiplantae</taxon>
        <taxon>Chlorophyta</taxon>
        <taxon>core chlorophytes</taxon>
        <taxon>Trebouxiophyceae</taxon>
        <taxon>Trebouxiophyceae incertae sedis</taxon>
        <taxon>Coccomyxaceae</taxon>
        <taxon>Coccomyxa</taxon>
    </lineage>
</organism>
<keyword evidence="7" id="KW-0756">Sterol biosynthesis</keyword>
<keyword evidence="8" id="KW-0443">Lipid metabolism</keyword>
<evidence type="ECO:0000256" key="12">
    <source>
        <dbReference type="ARBA" id="ARBA00023235"/>
    </source>
</evidence>
<keyword evidence="5" id="KW-0752">Steroid biosynthesis</keyword>
<evidence type="ECO:0000256" key="4">
    <source>
        <dbReference type="ARBA" id="ARBA00022692"/>
    </source>
</evidence>
<keyword evidence="3" id="KW-0444">Lipid biosynthesis</keyword>
<feature type="transmembrane region" description="Helical" evidence="14">
    <location>
        <begin position="132"/>
        <end position="152"/>
    </location>
</feature>
<dbReference type="Pfam" id="PF05241">
    <property type="entry name" value="EBP"/>
    <property type="match status" value="1"/>
</dbReference>
<comment type="subcellular location">
    <subcellularLocation>
        <location evidence="1">Membrane</location>
        <topology evidence="1">Multi-pass membrane protein</topology>
    </subcellularLocation>
</comment>
<feature type="domain" description="EXPERA" evidence="15">
    <location>
        <begin position="75"/>
        <end position="218"/>
    </location>
</feature>
<evidence type="ECO:0000256" key="5">
    <source>
        <dbReference type="ARBA" id="ARBA00022955"/>
    </source>
</evidence>
<keyword evidence="11" id="KW-0753">Steroid metabolism</keyword>
<evidence type="ECO:0000256" key="10">
    <source>
        <dbReference type="ARBA" id="ARBA00023166"/>
    </source>
</evidence>
<evidence type="ECO:0000256" key="11">
    <source>
        <dbReference type="ARBA" id="ARBA00023221"/>
    </source>
</evidence>
<keyword evidence="4 13" id="KW-0812">Transmembrane</keyword>
<comment type="caution">
    <text evidence="16">The sequence shown here is derived from an EMBL/GenBank/DDBJ whole genome shotgun (WGS) entry which is preliminary data.</text>
</comment>
<reference evidence="16 17" key="1">
    <citation type="submission" date="2024-06" db="EMBL/GenBank/DDBJ databases">
        <authorList>
            <person name="Kraege A."/>
            <person name="Thomma B."/>
        </authorList>
    </citation>
    <scope>NUCLEOTIDE SEQUENCE [LARGE SCALE GENOMIC DNA]</scope>
</reference>
<dbReference type="PROSITE" id="PS51751">
    <property type="entry name" value="EXPERA"/>
    <property type="match status" value="1"/>
</dbReference>
<evidence type="ECO:0000256" key="7">
    <source>
        <dbReference type="ARBA" id="ARBA00023011"/>
    </source>
</evidence>
<comment type="similarity">
    <text evidence="2">Belongs to the EBP family.</text>
</comment>
<protein>
    <submittedName>
        <fullName evidence="16">G4952 protein</fullName>
    </submittedName>
</protein>
<keyword evidence="17" id="KW-1185">Reference proteome</keyword>
<dbReference type="InterPro" id="IPR007905">
    <property type="entry name" value="EBP"/>
</dbReference>
<dbReference type="PANTHER" id="PTHR14207:SF0">
    <property type="entry name" value="3-BETA-HYDROXYSTEROID-DELTA(8),DELTA(7)-ISOMERASE"/>
    <property type="match status" value="1"/>
</dbReference>
<dbReference type="PANTHER" id="PTHR14207">
    <property type="entry name" value="STEROL ISOMERASE"/>
    <property type="match status" value="1"/>
</dbReference>
<evidence type="ECO:0000256" key="6">
    <source>
        <dbReference type="ARBA" id="ARBA00022989"/>
    </source>
</evidence>